<dbReference type="SUPFAM" id="SSF55811">
    <property type="entry name" value="Nudix"/>
    <property type="match status" value="1"/>
</dbReference>
<dbReference type="PRINTS" id="PR00502">
    <property type="entry name" value="NUDIXFAMILY"/>
</dbReference>
<evidence type="ECO:0000256" key="3">
    <source>
        <dbReference type="ARBA" id="ARBA00022801"/>
    </source>
</evidence>
<feature type="domain" description="Nudix hydrolase" evidence="5">
    <location>
        <begin position="38"/>
        <end position="166"/>
    </location>
</feature>
<dbReference type="Gene3D" id="3.90.79.10">
    <property type="entry name" value="Nucleoside Triphosphate Pyrophosphohydrolase"/>
    <property type="match status" value="1"/>
</dbReference>
<evidence type="ECO:0000313" key="7">
    <source>
        <dbReference type="Proteomes" id="UP000643165"/>
    </source>
</evidence>
<protein>
    <submittedName>
        <fullName evidence="6">NUDIX hydrolase</fullName>
    </submittedName>
</protein>
<keyword evidence="7" id="KW-1185">Reference proteome</keyword>
<evidence type="ECO:0000256" key="4">
    <source>
        <dbReference type="RuleBase" id="RU003476"/>
    </source>
</evidence>
<dbReference type="Pfam" id="PF00293">
    <property type="entry name" value="NUDIX"/>
    <property type="match status" value="1"/>
</dbReference>
<comment type="similarity">
    <text evidence="2 4">Belongs to the Nudix hydrolase family.</text>
</comment>
<dbReference type="PANTHER" id="PTHR43046:SF16">
    <property type="entry name" value="ADP-RIBOSE PYROPHOSPHATASE YJHB-RELATED"/>
    <property type="match status" value="1"/>
</dbReference>
<dbReference type="PANTHER" id="PTHR43046">
    <property type="entry name" value="GDP-MANNOSE MANNOSYL HYDROLASE"/>
    <property type="match status" value="1"/>
</dbReference>
<proteinExistence type="inferred from homology"/>
<dbReference type="InterPro" id="IPR020476">
    <property type="entry name" value="Nudix_hydrolase"/>
</dbReference>
<dbReference type="EMBL" id="BOPB01000020">
    <property type="protein sequence ID" value="GIJ22932.1"/>
    <property type="molecule type" value="Genomic_DNA"/>
</dbReference>
<comment type="cofactor">
    <cofactor evidence="1">
        <name>Mg(2+)</name>
        <dbReference type="ChEBI" id="CHEBI:18420"/>
    </cofactor>
</comment>
<dbReference type="Proteomes" id="UP000643165">
    <property type="component" value="Unassembled WGS sequence"/>
</dbReference>
<evidence type="ECO:0000313" key="6">
    <source>
        <dbReference type="EMBL" id="GIJ22932.1"/>
    </source>
</evidence>
<organism evidence="6 7">
    <name type="scientific">Micromonospora lutea</name>
    <dbReference type="NCBI Taxonomy" id="419825"/>
    <lineage>
        <taxon>Bacteria</taxon>
        <taxon>Bacillati</taxon>
        <taxon>Actinomycetota</taxon>
        <taxon>Actinomycetes</taxon>
        <taxon>Micromonosporales</taxon>
        <taxon>Micromonosporaceae</taxon>
        <taxon>Micromonospora</taxon>
    </lineage>
</organism>
<sequence length="174" mass="20054">MRWYVESERTIYRDRWLHLQRADVVLPNGVHLDHRVIHRPDAAFTVVVDRDRILLLWRHRFITNTWGWEIPGGAVEPGEEPVAAARRETAEETGWRPDGRLRPLVRLQPMAGLLTVQHHVFRAEGASYLGPPVDFWEADRVVWVPRPEVRRLIAVGDVVEATTLAALLHLLTFG</sequence>
<evidence type="ECO:0000256" key="2">
    <source>
        <dbReference type="ARBA" id="ARBA00005582"/>
    </source>
</evidence>
<evidence type="ECO:0000259" key="5">
    <source>
        <dbReference type="PROSITE" id="PS51462"/>
    </source>
</evidence>
<keyword evidence="3 4" id="KW-0378">Hydrolase</keyword>
<gene>
    <name evidence="6" type="ORF">Vlu01_35560</name>
</gene>
<dbReference type="PROSITE" id="PS51462">
    <property type="entry name" value="NUDIX"/>
    <property type="match status" value="1"/>
</dbReference>
<dbReference type="PROSITE" id="PS00893">
    <property type="entry name" value="NUDIX_BOX"/>
    <property type="match status" value="1"/>
</dbReference>
<dbReference type="InterPro" id="IPR020084">
    <property type="entry name" value="NUDIX_hydrolase_CS"/>
</dbReference>
<dbReference type="InterPro" id="IPR000086">
    <property type="entry name" value="NUDIX_hydrolase_dom"/>
</dbReference>
<accession>A0ABQ4IYB7</accession>
<comment type="caution">
    <text evidence="6">The sequence shown here is derived from an EMBL/GenBank/DDBJ whole genome shotgun (WGS) entry which is preliminary data.</text>
</comment>
<name>A0ABQ4IYB7_9ACTN</name>
<evidence type="ECO:0000256" key="1">
    <source>
        <dbReference type="ARBA" id="ARBA00001946"/>
    </source>
</evidence>
<dbReference type="GO" id="GO:0016787">
    <property type="term" value="F:hydrolase activity"/>
    <property type="evidence" value="ECO:0007669"/>
    <property type="project" value="UniProtKB-KW"/>
</dbReference>
<dbReference type="RefSeq" id="WP_204000805.1">
    <property type="nucleotide sequence ID" value="NZ_BOPB01000020.1"/>
</dbReference>
<dbReference type="InterPro" id="IPR015797">
    <property type="entry name" value="NUDIX_hydrolase-like_dom_sf"/>
</dbReference>
<reference evidence="6 7" key="1">
    <citation type="submission" date="2021-01" db="EMBL/GenBank/DDBJ databases">
        <title>Whole genome shotgun sequence of Verrucosispora lutea NBRC 106530.</title>
        <authorList>
            <person name="Komaki H."/>
            <person name="Tamura T."/>
        </authorList>
    </citation>
    <scope>NUCLEOTIDE SEQUENCE [LARGE SCALE GENOMIC DNA]</scope>
    <source>
        <strain evidence="6 7">NBRC 106530</strain>
    </source>
</reference>
<dbReference type="CDD" id="cd03424">
    <property type="entry name" value="NUDIX_ADPRase_Nudt5_UGPPase_Nudt14"/>
    <property type="match status" value="1"/>
</dbReference>